<sequence length="59" mass="7093">MEAKNRCSRTGGKSETQASHDKEYILYEWLGKLKWCYLYGHYLVDPQYEGEFVKEHRGY</sequence>
<reference evidence="1" key="1">
    <citation type="submission" date="2024-05" db="EMBL/GenBank/DDBJ databases">
        <title>Isolation and characterization of Sporomusa carbonis sp. nov., a carboxydotrophic hydrogenogen in the genus of Sporomusa isolated from a charcoal burning pile.</title>
        <authorList>
            <person name="Boeer T."/>
            <person name="Rosenbaum F."/>
            <person name="Eysell L."/>
            <person name="Mueller V."/>
            <person name="Daniel R."/>
            <person name="Poehlein A."/>
        </authorList>
    </citation>
    <scope>NUCLEOTIDE SEQUENCE [LARGE SCALE GENOMIC DNA]</scope>
    <source>
        <strain evidence="1">DSM 3132</strain>
    </source>
</reference>
<evidence type="ECO:0000313" key="1">
    <source>
        <dbReference type="EMBL" id="XFO74676.1"/>
    </source>
</evidence>
<proteinExistence type="predicted"/>
<dbReference type="Proteomes" id="UP000216052">
    <property type="component" value="Chromosome"/>
</dbReference>
<keyword evidence="2" id="KW-1185">Reference proteome</keyword>
<organism evidence="1 2">
    <name type="scientific">Sporomusa acidovorans (strain ATCC 49682 / DSM 3132 / Mol)</name>
    <dbReference type="NCBI Taxonomy" id="1123286"/>
    <lineage>
        <taxon>Bacteria</taxon>
        <taxon>Bacillati</taxon>
        <taxon>Bacillota</taxon>
        <taxon>Negativicutes</taxon>
        <taxon>Selenomonadales</taxon>
        <taxon>Sporomusaceae</taxon>
        <taxon>Sporomusa</taxon>
    </lineage>
</organism>
<evidence type="ECO:0000313" key="2">
    <source>
        <dbReference type="Proteomes" id="UP000216052"/>
    </source>
</evidence>
<dbReference type="EMBL" id="CP155571">
    <property type="protein sequence ID" value="XFO74676.1"/>
    <property type="molecule type" value="Genomic_DNA"/>
</dbReference>
<name>A0ABZ3J979_SPOA4</name>
<dbReference type="RefSeq" id="WP_093793230.1">
    <property type="nucleotide sequence ID" value="NZ_CP155571.1"/>
</dbReference>
<accession>A0ABZ3J979</accession>
<protein>
    <submittedName>
        <fullName evidence="1">Uncharacterized protein</fullName>
    </submittedName>
</protein>
<gene>
    <name evidence="1" type="ORF">SPACI_047870</name>
</gene>